<dbReference type="Pfam" id="PF15227">
    <property type="entry name" value="zf-C3HC4_4"/>
    <property type="match status" value="1"/>
</dbReference>
<evidence type="ECO:0000259" key="7">
    <source>
        <dbReference type="PROSITE" id="PS50119"/>
    </source>
</evidence>
<dbReference type="InterPro" id="IPR017907">
    <property type="entry name" value="Znf_RING_CS"/>
</dbReference>
<evidence type="ECO:0000256" key="4">
    <source>
        <dbReference type="PROSITE-ProRule" id="PRU00024"/>
    </source>
</evidence>
<dbReference type="GO" id="GO:0008270">
    <property type="term" value="F:zinc ion binding"/>
    <property type="evidence" value="ECO:0007669"/>
    <property type="project" value="UniProtKB-KW"/>
</dbReference>
<evidence type="ECO:0000259" key="6">
    <source>
        <dbReference type="PROSITE" id="PS50089"/>
    </source>
</evidence>
<evidence type="ECO:0000256" key="5">
    <source>
        <dbReference type="SAM" id="Coils"/>
    </source>
</evidence>
<keyword evidence="2 4" id="KW-0863">Zinc-finger</keyword>
<dbReference type="InterPro" id="IPR000315">
    <property type="entry name" value="Znf_B-box"/>
</dbReference>
<dbReference type="InterPro" id="IPR001841">
    <property type="entry name" value="Znf_RING"/>
</dbReference>
<feature type="domain" description="RING-type" evidence="6">
    <location>
        <begin position="14"/>
        <end position="54"/>
    </location>
</feature>
<dbReference type="Pfam" id="PF13765">
    <property type="entry name" value="PRY"/>
    <property type="match status" value="1"/>
</dbReference>
<dbReference type="SUPFAM" id="SSF57845">
    <property type="entry name" value="B-box zinc-binding domain"/>
    <property type="match status" value="2"/>
</dbReference>
<feature type="domain" description="B box-type" evidence="7">
    <location>
        <begin position="388"/>
        <end position="429"/>
    </location>
</feature>
<dbReference type="Gene3D" id="3.30.160.60">
    <property type="entry name" value="Classic Zinc Finger"/>
    <property type="match status" value="2"/>
</dbReference>
<dbReference type="PROSITE" id="PS50089">
    <property type="entry name" value="ZF_RING_2"/>
    <property type="match status" value="1"/>
</dbReference>
<accession>A0ABD1K3U8</accession>
<dbReference type="Pfam" id="PF00643">
    <property type="entry name" value="zf-B_box"/>
    <property type="match status" value="2"/>
</dbReference>
<feature type="coiled-coil region" evidence="5">
    <location>
        <begin position="191"/>
        <end position="222"/>
    </location>
</feature>
<dbReference type="PROSITE" id="PS50119">
    <property type="entry name" value="ZF_BBOX"/>
    <property type="match status" value="2"/>
</dbReference>
<dbReference type="Proteomes" id="UP001591681">
    <property type="component" value="Unassembled WGS sequence"/>
</dbReference>
<dbReference type="InterPro" id="IPR043136">
    <property type="entry name" value="B30.2/SPRY_sf"/>
</dbReference>
<feature type="coiled-coil region" evidence="5">
    <location>
        <begin position="419"/>
        <end position="450"/>
    </location>
</feature>
<evidence type="ECO:0000256" key="3">
    <source>
        <dbReference type="ARBA" id="ARBA00022833"/>
    </source>
</evidence>
<comment type="caution">
    <text evidence="8">The sequence shown here is derived from an EMBL/GenBank/DDBJ whole genome shotgun (WGS) entry which is preliminary data.</text>
</comment>
<keyword evidence="9" id="KW-1185">Reference proteome</keyword>
<dbReference type="SUPFAM" id="SSF49899">
    <property type="entry name" value="Concanavalin A-like lectins/glucanases"/>
    <property type="match status" value="2"/>
</dbReference>
<dbReference type="PROSITE" id="PS00518">
    <property type="entry name" value="ZF_RING_1"/>
    <property type="match status" value="1"/>
</dbReference>
<keyword evidence="1" id="KW-0479">Metal-binding</keyword>
<dbReference type="SMART" id="SM00184">
    <property type="entry name" value="RING"/>
    <property type="match status" value="1"/>
</dbReference>
<feature type="domain" description="B box-type" evidence="7">
    <location>
        <begin position="88"/>
        <end position="129"/>
    </location>
</feature>
<dbReference type="SMART" id="SM00336">
    <property type="entry name" value="BBOX"/>
    <property type="match status" value="2"/>
</dbReference>
<evidence type="ECO:0000256" key="1">
    <source>
        <dbReference type="ARBA" id="ARBA00022723"/>
    </source>
</evidence>
<dbReference type="SMART" id="SM00589">
    <property type="entry name" value="PRY"/>
    <property type="match status" value="2"/>
</dbReference>
<dbReference type="InterPro" id="IPR013320">
    <property type="entry name" value="ConA-like_dom_sf"/>
</dbReference>
<keyword evidence="5" id="KW-0175">Coiled coil</keyword>
<evidence type="ECO:0000256" key="2">
    <source>
        <dbReference type="ARBA" id="ARBA00022771"/>
    </source>
</evidence>
<dbReference type="PANTHER" id="PTHR24103">
    <property type="entry name" value="E3 UBIQUITIN-PROTEIN LIGASE TRIM"/>
    <property type="match status" value="1"/>
</dbReference>
<organism evidence="8 9">
    <name type="scientific">Coilia grayii</name>
    <name type="common">Gray's grenadier anchovy</name>
    <dbReference type="NCBI Taxonomy" id="363190"/>
    <lineage>
        <taxon>Eukaryota</taxon>
        <taxon>Metazoa</taxon>
        <taxon>Chordata</taxon>
        <taxon>Craniata</taxon>
        <taxon>Vertebrata</taxon>
        <taxon>Euteleostomi</taxon>
        <taxon>Actinopterygii</taxon>
        <taxon>Neopterygii</taxon>
        <taxon>Teleostei</taxon>
        <taxon>Clupei</taxon>
        <taxon>Clupeiformes</taxon>
        <taxon>Clupeoidei</taxon>
        <taxon>Engraulidae</taxon>
        <taxon>Coilinae</taxon>
        <taxon>Coilia</taxon>
    </lineage>
</organism>
<dbReference type="InterPro" id="IPR013083">
    <property type="entry name" value="Znf_RING/FYVE/PHD"/>
</dbReference>
<dbReference type="Gene3D" id="3.30.40.10">
    <property type="entry name" value="Zinc/RING finger domain, C3HC4 (zinc finger)"/>
    <property type="match status" value="1"/>
</dbReference>
<name>A0ABD1K3U8_9TELE</name>
<dbReference type="Gene3D" id="2.60.120.920">
    <property type="match status" value="2"/>
</dbReference>
<keyword evidence="3" id="KW-0862">Zinc</keyword>
<dbReference type="InterPro" id="IPR006574">
    <property type="entry name" value="PRY"/>
</dbReference>
<reference evidence="8 9" key="1">
    <citation type="submission" date="2024-09" db="EMBL/GenBank/DDBJ databases">
        <title>A chromosome-level genome assembly of Gray's grenadier anchovy, Coilia grayii.</title>
        <authorList>
            <person name="Fu Z."/>
        </authorList>
    </citation>
    <scope>NUCLEOTIDE SEQUENCE [LARGE SCALE GENOMIC DNA]</scope>
    <source>
        <strain evidence="8">G4</strain>
        <tissue evidence="8">Muscle</tissue>
    </source>
</reference>
<sequence>MTENAQVLEYFLSCQICLATFREPVSLECNHSFCKMCLCKTWDQDDDRTCPVCHMPASRDTPQVNLTLQRLADTFAGRVQDNGNLHPNQETSCSLHRVKPSWFCKTENKLICEGCESIKKHAGHNLMRIKEMVANMRQSISLDLDQIKPQLRDSREIEETYLLMDRHLKTQSALVEKTIKAEFQQLHQFLKEEEEARLSAARKEVEEKRKIIERELKIVQGQVHVLTQAIVSVEHDLKQDDLTFFKVKTFSTAPAQCTLQDPQVMSGTVLDVAKHLGNLRYQVWKEMKKTVKYCPVILDPNTADGWLWVSEDMTCVKEIRVKQVVPDNPERFTSFCQSCLTQYWNRAKCRDCAVCKREIPKQSPGINTSLKELADTFAGRPQLDKTKKREVVCSKHSKKPTWFCVDEGITVCEDCQQPLQHAGHQLKRVREAVESVREKLQSSLERMEQQLDACIYADEVYKNIVKHMADYKCTTSRAQCTLQDPQVMTGTLIDEATHLGNLKFKVCMKLQEKDLPDNPERFMEHAIVLGAQGFTSGKHSWDVQGPVRPQVMPGTVTDVAKHLRCTVGDVTMNLETRPEKSKLQLDYDAT</sequence>
<dbReference type="EMBL" id="JBHFQA010000009">
    <property type="protein sequence ID" value="KAL2093801.1"/>
    <property type="molecule type" value="Genomic_DNA"/>
</dbReference>
<protein>
    <submittedName>
        <fullName evidence="8">Uncharacterized protein</fullName>
    </submittedName>
</protein>
<evidence type="ECO:0000313" key="9">
    <source>
        <dbReference type="Proteomes" id="UP001591681"/>
    </source>
</evidence>
<proteinExistence type="predicted"/>
<dbReference type="AlphaFoldDB" id="A0ABD1K3U8"/>
<dbReference type="SUPFAM" id="SSF57850">
    <property type="entry name" value="RING/U-box"/>
    <property type="match status" value="1"/>
</dbReference>
<gene>
    <name evidence="8" type="ORF">ACEWY4_011113</name>
</gene>
<dbReference type="InterPro" id="IPR050143">
    <property type="entry name" value="TRIM/RBCC"/>
</dbReference>
<evidence type="ECO:0000313" key="8">
    <source>
        <dbReference type="EMBL" id="KAL2093801.1"/>
    </source>
</evidence>